<name>A0ABN9PY26_9DINO</name>
<evidence type="ECO:0008006" key="3">
    <source>
        <dbReference type="Google" id="ProtNLM"/>
    </source>
</evidence>
<gene>
    <name evidence="1" type="ORF">PCOR1329_LOCUS6107</name>
</gene>
<keyword evidence="2" id="KW-1185">Reference proteome</keyword>
<evidence type="ECO:0000313" key="1">
    <source>
        <dbReference type="EMBL" id="CAK0796847.1"/>
    </source>
</evidence>
<reference evidence="1" key="1">
    <citation type="submission" date="2023-10" db="EMBL/GenBank/DDBJ databases">
        <authorList>
            <person name="Chen Y."/>
            <person name="Shah S."/>
            <person name="Dougan E. K."/>
            <person name="Thang M."/>
            <person name="Chan C."/>
        </authorList>
    </citation>
    <scope>NUCLEOTIDE SEQUENCE [LARGE SCALE GENOMIC DNA]</scope>
</reference>
<evidence type="ECO:0000313" key="2">
    <source>
        <dbReference type="Proteomes" id="UP001189429"/>
    </source>
</evidence>
<accession>A0ABN9PY26</accession>
<comment type="caution">
    <text evidence="1">The sequence shown here is derived from an EMBL/GenBank/DDBJ whole genome shotgun (WGS) entry which is preliminary data.</text>
</comment>
<proteinExistence type="predicted"/>
<organism evidence="1 2">
    <name type="scientific">Prorocentrum cordatum</name>
    <dbReference type="NCBI Taxonomy" id="2364126"/>
    <lineage>
        <taxon>Eukaryota</taxon>
        <taxon>Sar</taxon>
        <taxon>Alveolata</taxon>
        <taxon>Dinophyceae</taxon>
        <taxon>Prorocentrales</taxon>
        <taxon>Prorocentraceae</taxon>
        <taxon>Prorocentrum</taxon>
    </lineage>
</organism>
<protein>
    <recommendedName>
        <fullName evidence="3">Anaphase-promoting complex subunit 1</fullName>
    </recommendedName>
</protein>
<dbReference type="EMBL" id="CAUYUJ010001636">
    <property type="protein sequence ID" value="CAK0796847.1"/>
    <property type="molecule type" value="Genomic_DNA"/>
</dbReference>
<sequence length="171" mass="18110">MCRDRESCPDFASIPDAFAVMVQTLGSESMRAQGCAADALGCVAAAGLRAAAAIALHPRAYLALARLLGAHDAEVGEEAGRSGDSPPKYWHLAAAVALAVLARQVPRFPELLREGGPRQRLRARLGGLALSAEVREEMSLGCPVADLFETDEVFQVIEKCLSEPTGEPRAL</sequence>
<dbReference type="Proteomes" id="UP001189429">
    <property type="component" value="Unassembled WGS sequence"/>
</dbReference>